<dbReference type="Pfam" id="PF00001">
    <property type="entry name" value="7tm_1"/>
    <property type="match status" value="1"/>
</dbReference>
<dbReference type="SUPFAM" id="SSF81321">
    <property type="entry name" value="Family A G protein-coupled receptor-like"/>
    <property type="match status" value="1"/>
</dbReference>
<evidence type="ECO:0000256" key="9">
    <source>
        <dbReference type="ARBA" id="ARBA00023136"/>
    </source>
</evidence>
<dbReference type="InterPro" id="IPR017452">
    <property type="entry name" value="GPCR_Rhodpsn_7TM"/>
</dbReference>
<dbReference type="FunFam" id="1.20.1070.10:FF:000019">
    <property type="entry name" value="Lutropin-choriogonadotropic hormone receptor"/>
    <property type="match status" value="1"/>
</dbReference>
<evidence type="ECO:0000256" key="3">
    <source>
        <dbReference type="ARBA" id="ARBA00022475"/>
    </source>
</evidence>
<keyword evidence="9 14" id="KW-0472">Membrane</keyword>
<evidence type="ECO:0000256" key="12">
    <source>
        <dbReference type="ARBA" id="ARBA00023224"/>
    </source>
</evidence>
<dbReference type="PRINTS" id="PR00237">
    <property type="entry name" value="GPCRRHODOPSN"/>
</dbReference>
<accession>A0A3Q2DVJ3</accession>
<dbReference type="InterPro" id="IPR032675">
    <property type="entry name" value="LRR_dom_sf"/>
</dbReference>
<keyword evidence="11 14" id="KW-0675">Receptor</keyword>
<keyword evidence="3 14" id="KW-1003">Cell membrane</keyword>
<keyword evidence="17" id="KW-1185">Reference proteome</keyword>
<comment type="subcellular location">
    <subcellularLocation>
        <location evidence="1 14">Cell membrane</location>
        <topology evidence="1 14">Multi-pass membrane protein</topology>
    </subcellularLocation>
</comment>
<dbReference type="GO" id="GO:0004964">
    <property type="term" value="F:luteinizing hormone receptor activity"/>
    <property type="evidence" value="ECO:0007669"/>
    <property type="project" value="InterPro"/>
</dbReference>
<dbReference type="InterPro" id="IPR002131">
    <property type="entry name" value="Gphrmn_rcpt_fam"/>
</dbReference>
<dbReference type="GO" id="GO:0005886">
    <property type="term" value="C:plasma membrane"/>
    <property type="evidence" value="ECO:0007669"/>
    <property type="project" value="UniProtKB-SubCell"/>
</dbReference>
<dbReference type="PRINTS" id="PR00373">
    <property type="entry name" value="GLYCHORMONER"/>
</dbReference>
<feature type="transmembrane region" description="Helical" evidence="14">
    <location>
        <begin position="513"/>
        <end position="541"/>
    </location>
</feature>
<dbReference type="PROSITE" id="PS50262">
    <property type="entry name" value="G_PROTEIN_RECEP_F1_2"/>
    <property type="match status" value="1"/>
</dbReference>
<keyword evidence="10" id="KW-1015">Disulfide bond</keyword>
<dbReference type="GO" id="GO:0008584">
    <property type="term" value="P:male gonad development"/>
    <property type="evidence" value="ECO:0007669"/>
    <property type="project" value="TreeGrafter"/>
</dbReference>
<evidence type="ECO:0000256" key="13">
    <source>
        <dbReference type="ARBA" id="ARBA00046260"/>
    </source>
</evidence>
<dbReference type="GO" id="GO:0022602">
    <property type="term" value="P:ovulation cycle process"/>
    <property type="evidence" value="ECO:0007669"/>
    <property type="project" value="TreeGrafter"/>
</dbReference>
<evidence type="ECO:0000256" key="2">
    <source>
        <dbReference type="ARBA" id="ARBA00022266"/>
    </source>
</evidence>
<feature type="transmembrane region" description="Helical" evidence="14">
    <location>
        <begin position="596"/>
        <end position="616"/>
    </location>
</feature>
<dbReference type="PROSITE" id="PS00237">
    <property type="entry name" value="G_PROTEIN_RECEP_F1_1"/>
    <property type="match status" value="1"/>
</dbReference>
<reference evidence="16" key="1">
    <citation type="submission" date="2025-08" db="UniProtKB">
        <authorList>
            <consortium name="Ensembl"/>
        </authorList>
    </citation>
    <scope>IDENTIFICATION</scope>
</reference>
<evidence type="ECO:0000256" key="11">
    <source>
        <dbReference type="ARBA" id="ARBA00023170"/>
    </source>
</evidence>
<feature type="domain" description="G-protein coupled receptors family 1 profile" evidence="15">
    <location>
        <begin position="366"/>
        <end position="613"/>
    </location>
</feature>
<dbReference type="CDD" id="cd15136">
    <property type="entry name" value="7tmA_Glyco_hormone_R"/>
    <property type="match status" value="1"/>
</dbReference>
<keyword evidence="14" id="KW-0732">Signal</keyword>
<dbReference type="GO" id="GO:0007189">
    <property type="term" value="P:adenylate cyclase-activating G protein-coupled receptor signaling pathway"/>
    <property type="evidence" value="ECO:0007669"/>
    <property type="project" value="TreeGrafter"/>
</dbReference>
<dbReference type="InterPro" id="IPR000276">
    <property type="entry name" value="GPCR_Rhodpsn"/>
</dbReference>
<evidence type="ECO:0000256" key="8">
    <source>
        <dbReference type="ARBA" id="ARBA00023040"/>
    </source>
</evidence>
<dbReference type="Proteomes" id="UP000265020">
    <property type="component" value="Unassembled WGS sequence"/>
</dbReference>
<dbReference type="SUPFAM" id="SSF52058">
    <property type="entry name" value="L domain-like"/>
    <property type="match status" value="1"/>
</dbReference>
<dbReference type="GO" id="GO:0008528">
    <property type="term" value="F:G protein-coupled peptide receptor activity"/>
    <property type="evidence" value="ECO:0007669"/>
    <property type="project" value="TreeGrafter"/>
</dbReference>
<dbReference type="GO" id="GO:0009755">
    <property type="term" value="P:hormone-mediated signaling pathway"/>
    <property type="evidence" value="ECO:0007669"/>
    <property type="project" value="TreeGrafter"/>
</dbReference>
<comment type="caution">
    <text evidence="14">Lacks conserved residue(s) required for the propagation of feature annotation.</text>
</comment>
<evidence type="ECO:0000256" key="1">
    <source>
        <dbReference type="ARBA" id="ARBA00004651"/>
    </source>
</evidence>
<evidence type="ECO:0000313" key="17">
    <source>
        <dbReference type="Proteomes" id="UP000265020"/>
    </source>
</evidence>
<proteinExistence type="inferred from homology"/>
<dbReference type="PANTHER" id="PTHR24372:SF1">
    <property type="entry name" value="LUTROPIN-CHORIOGONADOTROPIC HORMONE RECEPTOR"/>
    <property type="match status" value="1"/>
</dbReference>
<name>A0A3Q2DVJ3_CYPVA</name>
<protein>
    <recommendedName>
        <fullName evidence="2 14">Lutropin-choriogonadotropic hormone receptor</fullName>
    </recommendedName>
</protein>
<dbReference type="AlphaFoldDB" id="A0A3Q2DVJ3"/>
<dbReference type="InterPro" id="IPR002273">
    <property type="entry name" value="LSH_rcpt"/>
</dbReference>
<reference evidence="16" key="2">
    <citation type="submission" date="2025-09" db="UniProtKB">
        <authorList>
            <consortium name="Ensembl"/>
        </authorList>
    </citation>
    <scope>IDENTIFICATION</scope>
</reference>
<keyword evidence="8 14" id="KW-0297">G-protein coupled receptor</keyword>
<feature type="transmembrane region" description="Helical" evidence="14">
    <location>
        <begin position="387"/>
        <end position="408"/>
    </location>
</feature>
<dbReference type="InterPro" id="IPR026906">
    <property type="entry name" value="LRR_5"/>
</dbReference>
<organism evidence="16 17">
    <name type="scientific">Cyprinodon variegatus</name>
    <name type="common">Sheepshead minnow</name>
    <dbReference type="NCBI Taxonomy" id="28743"/>
    <lineage>
        <taxon>Eukaryota</taxon>
        <taxon>Metazoa</taxon>
        <taxon>Chordata</taxon>
        <taxon>Craniata</taxon>
        <taxon>Vertebrata</taxon>
        <taxon>Euteleostomi</taxon>
        <taxon>Actinopterygii</taxon>
        <taxon>Neopterygii</taxon>
        <taxon>Teleostei</taxon>
        <taxon>Neoteleostei</taxon>
        <taxon>Acanthomorphata</taxon>
        <taxon>Ovalentaria</taxon>
        <taxon>Atherinomorphae</taxon>
        <taxon>Cyprinodontiformes</taxon>
        <taxon>Cyprinodontidae</taxon>
        <taxon>Cyprinodon</taxon>
    </lineage>
</organism>
<dbReference type="GO" id="GO:0007200">
    <property type="term" value="P:phospholipase C-activating G protein-coupled receptor signaling pathway"/>
    <property type="evidence" value="ECO:0007669"/>
    <property type="project" value="TreeGrafter"/>
</dbReference>
<evidence type="ECO:0000256" key="10">
    <source>
        <dbReference type="ARBA" id="ARBA00023157"/>
    </source>
</evidence>
<feature type="signal peptide" evidence="14">
    <location>
        <begin position="1"/>
        <end position="21"/>
    </location>
</feature>
<keyword evidence="12 14" id="KW-0807">Transducer</keyword>
<dbReference type="PANTHER" id="PTHR24372">
    <property type="entry name" value="GLYCOPROTEIN HORMONE RECEPTOR"/>
    <property type="match status" value="1"/>
</dbReference>
<sequence>MWVPLPVYLLLLGPFFYGCSCFLCPRICRCSTQTIRCMDPADSSKLFCVFNCCSEIAQSVTLESIKELAFSNLLNLSEISIQNARSLRHIDRRAFNNLPNLHYLSISNTGITVFPDVTSIGSLKSDFILEICDNLHLLELPPNSFLGMTEGYVALNLYNNGIRGIHNHAFNGTKIDKLLLKNNRHLKVIHSDAFQGATGPGVLDVSATALTKLPAHGLDAVLVLSAQSAYGLKSLPPLKGLSSLREAHLTYNSHCCALLSWSTHRKRLLIFSYENLSLNNPNNPLKRKIFSTDGTPSLGSLSYFSEADQDDTFQDLDFHYLELGFYRSHPIICTPEEDAFNPCEDLSGFSFLRVAIWFINILAITGNLMVLLVFFTSRTKLTVPRFLMCHLAFADLCIGVYLLIIATVDLRTRGHYSQNAIEWQTGPGCSAAGFLSVFGGELSVYTLSTITLERWHTITNALHVERHLVLTQAAGIMAAGWLLCLGMGMLPLVGVSSYTKVSMCLPMDIETPLAQAFIIIILLLNVGAFIIVCVCYVLIYLAVKNPEFPERSADTRIAKRMAVLIFTDFLCMAPISFFAISAAFKVPLITVTNSKILLVLFFPINSCANPFLYAIFTKAFRKDAYQLMNVIGCHKSKADVYRWHCCSENAIKTLKSKFPKVCCSSCIKRCFFK</sequence>
<comment type="function">
    <text evidence="13 14">Receptor for lutropin-choriogonadotropic hormone. The activity of this receptor is mediated by G proteins which activate adenylate cyclase.</text>
</comment>
<keyword evidence="7 14" id="KW-1133">Transmembrane helix</keyword>
<dbReference type="Gene3D" id="1.20.1070.10">
    <property type="entry name" value="Rhodopsin 7-helix transmembrane proteins"/>
    <property type="match status" value="1"/>
</dbReference>
<evidence type="ECO:0000256" key="4">
    <source>
        <dbReference type="ARBA" id="ARBA00022614"/>
    </source>
</evidence>
<dbReference type="Ensembl" id="ENSCVAT00000005586.1">
    <property type="protein sequence ID" value="ENSCVAP00000023888.1"/>
    <property type="gene ID" value="ENSCVAG00000000254.1"/>
</dbReference>
<feature type="chain" id="PRO_5018376179" description="Lutropin-choriogonadotropic hormone receptor" evidence="14">
    <location>
        <begin position="22"/>
        <end position="673"/>
    </location>
</feature>
<evidence type="ECO:0000256" key="5">
    <source>
        <dbReference type="ARBA" id="ARBA00022692"/>
    </source>
</evidence>
<dbReference type="Pfam" id="PF13306">
    <property type="entry name" value="LRR_5"/>
    <property type="match status" value="1"/>
</dbReference>
<feature type="transmembrane region" description="Helical" evidence="14">
    <location>
        <begin position="562"/>
        <end position="584"/>
    </location>
</feature>
<keyword evidence="6" id="KW-0677">Repeat</keyword>
<keyword evidence="5 14" id="KW-0812">Transmembrane</keyword>
<feature type="transmembrane region" description="Helical" evidence="14">
    <location>
        <begin position="354"/>
        <end position="375"/>
    </location>
</feature>
<dbReference type="Gene3D" id="3.80.10.10">
    <property type="entry name" value="Ribonuclease Inhibitor"/>
    <property type="match status" value="1"/>
</dbReference>
<gene>
    <name evidence="14" type="primary">LHCGR</name>
</gene>
<comment type="similarity">
    <text evidence="14">Belongs to the G-protein coupled receptor 1 family. FSH/LSH/TSH subfamily.</text>
</comment>
<feature type="transmembrane region" description="Helical" evidence="14">
    <location>
        <begin position="468"/>
        <end position="493"/>
    </location>
</feature>
<evidence type="ECO:0000313" key="16">
    <source>
        <dbReference type="Ensembl" id="ENSCVAP00000023888.1"/>
    </source>
</evidence>
<evidence type="ECO:0000256" key="14">
    <source>
        <dbReference type="RuleBase" id="RU361222"/>
    </source>
</evidence>
<dbReference type="PRINTS" id="PR01144">
    <property type="entry name" value="LSHRECEPTOR"/>
</dbReference>
<dbReference type="GO" id="GO:0001541">
    <property type="term" value="P:ovarian follicle development"/>
    <property type="evidence" value="ECO:0007669"/>
    <property type="project" value="TreeGrafter"/>
</dbReference>
<dbReference type="GeneTree" id="ENSGT00940000157364"/>
<evidence type="ECO:0000256" key="6">
    <source>
        <dbReference type="ARBA" id="ARBA00022737"/>
    </source>
</evidence>
<keyword evidence="4" id="KW-0433">Leucine-rich repeat</keyword>
<evidence type="ECO:0000256" key="7">
    <source>
        <dbReference type="ARBA" id="ARBA00022989"/>
    </source>
</evidence>
<evidence type="ECO:0000259" key="15">
    <source>
        <dbReference type="PROSITE" id="PS50262"/>
    </source>
</evidence>